<feature type="compositionally biased region" description="Low complexity" evidence="4">
    <location>
        <begin position="1942"/>
        <end position="1952"/>
    </location>
</feature>
<name>A0A5J4YPX9_PORPP</name>
<keyword evidence="2" id="KW-0347">Helicase</keyword>
<reference evidence="8" key="1">
    <citation type="journal article" date="2019" name="Nat. Commun.">
        <title>Expansion of phycobilisome linker gene families in mesophilic red algae.</title>
        <authorList>
            <person name="Lee J."/>
            <person name="Kim D."/>
            <person name="Bhattacharya D."/>
            <person name="Yoon H.S."/>
        </authorList>
    </citation>
    <scope>NUCLEOTIDE SEQUENCE [LARGE SCALE GENOMIC DNA]</scope>
    <source>
        <strain evidence="8">CCMP 1328</strain>
    </source>
</reference>
<keyword evidence="2" id="KW-0547">Nucleotide-binding</keyword>
<dbReference type="SMART" id="SM00490">
    <property type="entry name" value="HELICc"/>
    <property type="match status" value="1"/>
</dbReference>
<dbReference type="SUPFAM" id="SSF52540">
    <property type="entry name" value="P-loop containing nucleoside triphosphate hydrolases"/>
    <property type="match status" value="2"/>
</dbReference>
<comment type="caution">
    <text evidence="7">The sequence shown here is derived from an EMBL/GenBank/DDBJ whole genome shotgun (WGS) entry which is preliminary data.</text>
</comment>
<keyword evidence="3" id="KW-0238">DNA-binding</keyword>
<keyword evidence="1" id="KW-0378">Hydrolase</keyword>
<dbReference type="Pfam" id="PF00176">
    <property type="entry name" value="SNF2-rel_dom"/>
    <property type="match status" value="1"/>
</dbReference>
<dbReference type="InterPro" id="IPR000330">
    <property type="entry name" value="SNF2_N"/>
</dbReference>
<dbReference type="InterPro" id="IPR011989">
    <property type="entry name" value="ARM-like"/>
</dbReference>
<dbReference type="InterPro" id="IPR044972">
    <property type="entry name" value="Mot1"/>
</dbReference>
<dbReference type="FunFam" id="3.40.50.300:FF:001793">
    <property type="entry name" value="TATA-binding protein-associated factor"/>
    <property type="match status" value="1"/>
</dbReference>
<evidence type="ECO:0000259" key="5">
    <source>
        <dbReference type="PROSITE" id="PS51192"/>
    </source>
</evidence>
<dbReference type="EMBL" id="VRMN01000008">
    <property type="protein sequence ID" value="KAA8492942.1"/>
    <property type="molecule type" value="Genomic_DNA"/>
</dbReference>
<keyword evidence="2" id="KW-0067">ATP-binding</keyword>
<feature type="region of interest" description="Disordered" evidence="4">
    <location>
        <begin position="222"/>
        <end position="295"/>
    </location>
</feature>
<evidence type="ECO:0000256" key="2">
    <source>
        <dbReference type="ARBA" id="ARBA00022806"/>
    </source>
</evidence>
<dbReference type="PROSITE" id="PS51194">
    <property type="entry name" value="HELICASE_CTER"/>
    <property type="match status" value="1"/>
</dbReference>
<dbReference type="OrthoDB" id="10252227at2759"/>
<feature type="compositionally biased region" description="Basic residues" evidence="4">
    <location>
        <begin position="229"/>
        <end position="240"/>
    </location>
</feature>
<dbReference type="Gene3D" id="1.25.10.10">
    <property type="entry name" value="Leucine-rich Repeat Variant"/>
    <property type="match status" value="1"/>
</dbReference>
<dbReference type="GO" id="GO:0003677">
    <property type="term" value="F:DNA binding"/>
    <property type="evidence" value="ECO:0007669"/>
    <property type="project" value="UniProtKB-KW"/>
</dbReference>
<dbReference type="InterPro" id="IPR016024">
    <property type="entry name" value="ARM-type_fold"/>
</dbReference>
<dbReference type="OMA" id="WYSDIAC"/>
<dbReference type="GO" id="GO:0005524">
    <property type="term" value="F:ATP binding"/>
    <property type="evidence" value="ECO:0007669"/>
    <property type="project" value="InterPro"/>
</dbReference>
<dbReference type="PANTHER" id="PTHR36498">
    <property type="entry name" value="TATA-BINDING PROTEIN-ASSOCIATED FACTOR 172"/>
    <property type="match status" value="1"/>
</dbReference>
<feature type="region of interest" description="Disordered" evidence="4">
    <location>
        <begin position="714"/>
        <end position="756"/>
    </location>
</feature>
<dbReference type="InterPro" id="IPR049730">
    <property type="entry name" value="SNF2/RAD54-like_C"/>
</dbReference>
<protein>
    <submittedName>
        <fullName evidence="7">TATA-binding protein-associated factor</fullName>
    </submittedName>
</protein>
<dbReference type="InterPro" id="IPR001650">
    <property type="entry name" value="Helicase_C-like"/>
</dbReference>
<organism evidence="7 8">
    <name type="scientific">Porphyridium purpureum</name>
    <name type="common">Red alga</name>
    <name type="synonym">Porphyridium cruentum</name>
    <dbReference type="NCBI Taxonomy" id="35688"/>
    <lineage>
        <taxon>Eukaryota</taxon>
        <taxon>Rhodophyta</taxon>
        <taxon>Bangiophyceae</taxon>
        <taxon>Porphyridiales</taxon>
        <taxon>Porphyridiaceae</taxon>
        <taxon>Porphyridium</taxon>
    </lineage>
</organism>
<dbReference type="GO" id="GO:0017025">
    <property type="term" value="F:TBP-class protein binding"/>
    <property type="evidence" value="ECO:0007669"/>
    <property type="project" value="InterPro"/>
</dbReference>
<dbReference type="Pfam" id="PF12054">
    <property type="entry name" value="DUF3535"/>
    <property type="match status" value="1"/>
</dbReference>
<dbReference type="PROSITE" id="PS51192">
    <property type="entry name" value="HELICASE_ATP_BIND_1"/>
    <property type="match status" value="1"/>
</dbReference>
<dbReference type="SUPFAM" id="SSF48371">
    <property type="entry name" value="ARM repeat"/>
    <property type="match status" value="1"/>
</dbReference>
<dbReference type="CDD" id="cd18793">
    <property type="entry name" value="SF2_C_SNF"/>
    <property type="match status" value="1"/>
</dbReference>
<dbReference type="GO" id="GO:0016887">
    <property type="term" value="F:ATP hydrolysis activity"/>
    <property type="evidence" value="ECO:0007669"/>
    <property type="project" value="InterPro"/>
</dbReference>
<dbReference type="InterPro" id="IPR022707">
    <property type="entry name" value="Mot1_central_dom"/>
</dbReference>
<evidence type="ECO:0000313" key="8">
    <source>
        <dbReference type="Proteomes" id="UP000324585"/>
    </source>
</evidence>
<dbReference type="InterPro" id="IPR014001">
    <property type="entry name" value="Helicase_ATP-bd"/>
</dbReference>
<evidence type="ECO:0000256" key="4">
    <source>
        <dbReference type="SAM" id="MobiDB-lite"/>
    </source>
</evidence>
<feature type="region of interest" description="Disordered" evidence="4">
    <location>
        <begin position="1942"/>
        <end position="1989"/>
    </location>
</feature>
<sequence length="2007" mass="218436">MGSENDVGEGHGASSSVSRLDQLIEIIASGRTAELRRLAAAQVGELVAAHPLEAAPVLRRVCALLTSKSWDCRLAAGSAVAAIADVTPGFSAAPAEPASASARASSEQAAACFVSRKWLTLEKLALDQILSHGAQLFGSTGDEYVVAAGSVDVREQRRQLRMDLGLDSKLTGSDNTQDEDDMLGVKDEDLAVQQNEAPRASSAPHTKVEELIVELAEEKAQHLSARERNRLKREAKRRIRGQNNSAANGKDFGACKQQSQTGRKRSLTQFKTSNVVNGRDGGVEDEGDDTSQADGLAGASIDDVLDYYEKADEQFTDAADDELWIFNSSLEFLREYLLNESWEMRHGAALGFREILMRHASSVGRRSADLERAEQENKQWLEDMVCRMLCVLALDRFGDFVGDTVVAPVRETAAMAIGAAARPLPLSTVRAILEKLLFFLHKEYGDGTDPIKGADTTTATRWEVRHAGLLGIKYLLAVRRDEAHILLARALPHLQAGVQDEDDDVRAVAASCFLPLSRELAAHFRQDVQVLVTVLWDVLLDLDDLSASTADILELLGELVNLQKDDSSLSYDSDSTLESHIPRLFPFFRHAAVRVRRAALKCFEAMLERVSTMWCSEALEKTAKSCFQAILLPSLEEVYRCVIMDHDQQVTACSKRLWRSLISLASNEGPADSGITNAGTEAKHLLIETANAKMQSWVELACFETRSDALQFDRQRSQGMNGSSSVAVTSIKGKSHPPGKPGRRQQQQQQQATRADVHIEGGDEGVEMQLAAAEALAELSLLPDDGGGAFVHSVILPLTRSARALERRVALDMFRSVIVKRRERSHAGVPVPLTDADAAVFEFVTELVQSGGSTGSIAELVGRSSRGGPILGGMQQQLFTDVLALLNMYRRALGRQMDDAIKHVESSVIVDSQNRPTIHLNALETELDRVLAAVGSNGASHGLDVEQVSSLVIETLTVIPQALTGAHELWTRHRVTAAKSRETSTSNAEDQALGALRLRVLTTIGFLTVRRQQWVAALGAAAASVLIESDVRDLPKAVGAVIKAVLAGVRTVESDALRAIFSRCTSVLVWRLHKRPPPNKPLALLCKNLGKFLSHAENALVLYRYEVAAESAKGTGSPAAGTKEPPHVVAARREAQGLVSALKLVCQKFGETLWTALPWLWDFISAPLVNFSACASGSVGDHADGGGGKSSELLDAIFVVQAVADSVHGSLHDEFAALCKYLIQVAASSGGSTGNISLCELASQALGKVVLAMPSKGMQVAIATVLPMLDVSSGTDASSHGPSRVGAIRALLNIVESLDLALIPYAAFLVIPAMSRMVDTDAEVRECASLIFGNCVRLMPLEQGSAGAADDQTWSEHMKAERQRARTFMAKLTGAAPRDPYVMQVPIGDGVSLRHYQQDCLDWLAFLNEYQLHGALCDDMGLGKTLMTLCIIANETFKHEQRLLSTAEAIRILPSLVVCPCTLVGHWAQEAERFFGPVLSPVLMYYGNAQERSRARALLGSGGAVRYRLIIASYEALASDLDVFVDTQWKYLVADEGHVIKNVNTKVSRAVRRLNAAHRLLLSGTPIQNSVYELWSIFDFLMPGFLGTQKEFRDKYGKPIMASRDPKCTEQGRADGKKAMESLHRQVLPFIMRRVKDDVLQELPPKIIQDLYSDMSPLQAVLYEEFSERVLQSGFELDNKDRESLIDDGTFEDAESGGSSASTHVFQALQYLRRLCSHPKLVLQPGGVLSRRAAEELEACGASLNDVDVSSKLASLRELLVECGIGTKSSAPTTLTQDDAGHRVLIFAQYKAMLDIVEEDLLRKVMPSVSFMRLDGSVEVSKRHGIVTRFNADPTIDVLLLTTQVGGLGLNLTGADTVVFLEHDWNPAKDLQAMDRAHRMGQKRTVNVYRLITRGSLEEKVLGLQRFKQHVANTVINKSNASLAGMNTGQLLELFHVGTGSFSRSSQQQNSRPGLGSRGSRVASSKLQDALEDLDKSTQAEQMDDGDDAYGTDFDVNAYLKAIEGKK</sequence>
<feature type="compositionally biased region" description="Polar residues" evidence="4">
    <location>
        <begin position="717"/>
        <end position="728"/>
    </location>
</feature>
<dbReference type="Gene3D" id="3.40.50.10810">
    <property type="entry name" value="Tandem AAA-ATPase domain"/>
    <property type="match status" value="1"/>
</dbReference>
<dbReference type="Pfam" id="PF00271">
    <property type="entry name" value="Helicase_C"/>
    <property type="match status" value="1"/>
</dbReference>
<dbReference type="InterPro" id="IPR027417">
    <property type="entry name" value="P-loop_NTPase"/>
</dbReference>
<evidence type="ECO:0000313" key="7">
    <source>
        <dbReference type="EMBL" id="KAA8492942.1"/>
    </source>
</evidence>
<gene>
    <name evidence="7" type="ORF">FVE85_9214</name>
</gene>
<proteinExistence type="predicted"/>
<feature type="domain" description="Helicase C-terminal" evidence="6">
    <location>
        <begin position="1755"/>
        <end position="1927"/>
    </location>
</feature>
<feature type="domain" description="Helicase ATP-binding" evidence="5">
    <location>
        <begin position="1405"/>
        <end position="1584"/>
    </location>
</feature>
<dbReference type="Gene3D" id="3.40.50.300">
    <property type="entry name" value="P-loop containing nucleotide triphosphate hydrolases"/>
    <property type="match status" value="1"/>
</dbReference>
<accession>A0A5J4YPX9</accession>
<keyword evidence="8" id="KW-1185">Reference proteome</keyword>
<evidence type="ECO:0000256" key="3">
    <source>
        <dbReference type="ARBA" id="ARBA00023125"/>
    </source>
</evidence>
<dbReference type="SMART" id="SM00487">
    <property type="entry name" value="DEXDc"/>
    <property type="match status" value="1"/>
</dbReference>
<dbReference type="PANTHER" id="PTHR36498:SF1">
    <property type="entry name" value="TATA-BINDING PROTEIN-ASSOCIATED FACTOR 172"/>
    <property type="match status" value="1"/>
</dbReference>
<evidence type="ECO:0000256" key="1">
    <source>
        <dbReference type="ARBA" id="ARBA00022801"/>
    </source>
</evidence>
<dbReference type="GO" id="GO:0004386">
    <property type="term" value="F:helicase activity"/>
    <property type="evidence" value="ECO:0007669"/>
    <property type="project" value="UniProtKB-KW"/>
</dbReference>
<dbReference type="InterPro" id="IPR038718">
    <property type="entry name" value="SNF2-like_sf"/>
</dbReference>
<evidence type="ECO:0000259" key="6">
    <source>
        <dbReference type="PROSITE" id="PS51194"/>
    </source>
</evidence>
<feature type="compositionally biased region" description="Polar residues" evidence="4">
    <location>
        <begin position="256"/>
        <end position="273"/>
    </location>
</feature>
<dbReference type="Proteomes" id="UP000324585">
    <property type="component" value="Unassembled WGS sequence"/>
</dbReference>
<feature type="compositionally biased region" description="Basic residues" evidence="4">
    <location>
        <begin position="733"/>
        <end position="743"/>
    </location>
</feature>